<organism evidence="1 2">
    <name type="scientific">Rotaria magnacalcarata</name>
    <dbReference type="NCBI Taxonomy" id="392030"/>
    <lineage>
        <taxon>Eukaryota</taxon>
        <taxon>Metazoa</taxon>
        <taxon>Spiralia</taxon>
        <taxon>Gnathifera</taxon>
        <taxon>Rotifera</taxon>
        <taxon>Eurotatoria</taxon>
        <taxon>Bdelloidea</taxon>
        <taxon>Philodinida</taxon>
        <taxon>Philodinidae</taxon>
        <taxon>Rotaria</taxon>
    </lineage>
</organism>
<gene>
    <name evidence="1" type="ORF">SMN809_LOCUS20266</name>
</gene>
<comment type="caution">
    <text evidence="1">The sequence shown here is derived from an EMBL/GenBank/DDBJ whole genome shotgun (WGS) entry which is preliminary data.</text>
</comment>
<protein>
    <submittedName>
        <fullName evidence="1">Uncharacterized protein</fullName>
    </submittedName>
</protein>
<evidence type="ECO:0000313" key="2">
    <source>
        <dbReference type="Proteomes" id="UP000676336"/>
    </source>
</evidence>
<evidence type="ECO:0000313" key="1">
    <source>
        <dbReference type="EMBL" id="CAF4162957.1"/>
    </source>
</evidence>
<dbReference type="AlphaFoldDB" id="A0A8S2RFL3"/>
<name>A0A8S2RFL3_9BILA</name>
<accession>A0A8S2RFL3</accession>
<dbReference type="Proteomes" id="UP000676336">
    <property type="component" value="Unassembled WGS sequence"/>
</dbReference>
<reference evidence="1" key="1">
    <citation type="submission" date="2021-02" db="EMBL/GenBank/DDBJ databases">
        <authorList>
            <person name="Nowell W R."/>
        </authorList>
    </citation>
    <scope>NUCLEOTIDE SEQUENCE</scope>
</reference>
<dbReference type="Gene3D" id="3.40.50.10130">
    <property type="match status" value="1"/>
</dbReference>
<feature type="non-terminal residue" evidence="1">
    <location>
        <position position="47"/>
    </location>
</feature>
<dbReference type="EMBL" id="CAJOBI010012065">
    <property type="protein sequence ID" value="CAF4162957.1"/>
    <property type="molecule type" value="Genomic_DNA"/>
</dbReference>
<proteinExistence type="predicted"/>
<sequence length="47" mass="5394">MSKAHEVTAWIDLNIIDKSWGKSLTKEFDDKKAKYLIESMPVPNTIT</sequence>